<reference evidence="1" key="1">
    <citation type="submission" date="2022-02" db="EMBL/GenBank/DDBJ databases">
        <title>Plant Genome Project.</title>
        <authorList>
            <person name="Zhang R.-G."/>
        </authorList>
    </citation>
    <scope>NUCLEOTIDE SEQUENCE</scope>
    <source>
        <strain evidence="1">AT1</strain>
    </source>
</reference>
<name>A0ACC0NV45_RHOML</name>
<organism evidence="1 2">
    <name type="scientific">Rhododendron molle</name>
    <name type="common">Chinese azalea</name>
    <name type="synonym">Azalea mollis</name>
    <dbReference type="NCBI Taxonomy" id="49168"/>
    <lineage>
        <taxon>Eukaryota</taxon>
        <taxon>Viridiplantae</taxon>
        <taxon>Streptophyta</taxon>
        <taxon>Embryophyta</taxon>
        <taxon>Tracheophyta</taxon>
        <taxon>Spermatophyta</taxon>
        <taxon>Magnoliopsida</taxon>
        <taxon>eudicotyledons</taxon>
        <taxon>Gunneridae</taxon>
        <taxon>Pentapetalae</taxon>
        <taxon>asterids</taxon>
        <taxon>Ericales</taxon>
        <taxon>Ericaceae</taxon>
        <taxon>Ericoideae</taxon>
        <taxon>Rhodoreae</taxon>
        <taxon>Rhododendron</taxon>
    </lineage>
</organism>
<gene>
    <name evidence="1" type="ORF">RHMOL_Rhmol05G0285700</name>
</gene>
<accession>A0ACC0NV45</accession>
<comment type="caution">
    <text evidence="1">The sequence shown here is derived from an EMBL/GenBank/DDBJ whole genome shotgun (WGS) entry which is preliminary data.</text>
</comment>
<dbReference type="Proteomes" id="UP001062846">
    <property type="component" value="Chromosome 5"/>
</dbReference>
<evidence type="ECO:0000313" key="1">
    <source>
        <dbReference type="EMBL" id="KAI8556829.1"/>
    </source>
</evidence>
<sequence length="125" mass="14067">MCYHISQPLTYPWLSFENSFSQGLRVFFLRKTVATRKASATSGAALVPDDVFHRAKGVQLCNTQAYQCTPAFFADSFFLNKFSSEVLAERAPVPPTARVICERHTISVVSVTRVTVVDRKRPFSF</sequence>
<keyword evidence="2" id="KW-1185">Reference proteome</keyword>
<protein>
    <submittedName>
        <fullName evidence="1">Uncharacterized protein</fullName>
    </submittedName>
</protein>
<evidence type="ECO:0000313" key="2">
    <source>
        <dbReference type="Proteomes" id="UP001062846"/>
    </source>
</evidence>
<dbReference type="EMBL" id="CM046392">
    <property type="protein sequence ID" value="KAI8556829.1"/>
    <property type="molecule type" value="Genomic_DNA"/>
</dbReference>
<proteinExistence type="predicted"/>